<dbReference type="SUPFAM" id="SSF53098">
    <property type="entry name" value="Ribonuclease H-like"/>
    <property type="match status" value="1"/>
</dbReference>
<feature type="coiled-coil region" evidence="2">
    <location>
        <begin position="420"/>
        <end position="447"/>
    </location>
</feature>
<sequence>MGSQAICAYNLRYDWDEVLLPEWQRLGISPIGVRGFCLYELAQRLLDPVPAGNCKLQTLRQYYGLPARGAHTALGDVETVADLVQQVLRPLCEARGLDSLEALQAFTAAPWFPTRIPFGKYKGRHFREAATDRALREWLKWLTESQNPRSQAMGRWYLEQLTTTSQAAETVTAVVGTHVVVYANPDVARMKALVEAARQRLAALEAEYTTLRQAISVAQARLFEALKEQYRQRDLLRLRLEMRQKYLDTLLREGEEEAERVNTEAEQAQARLDEEYQRTEQQMRGKQALSEAEEAELKQLWRRLVRVFHPDRYAGDPAKRQTYDRLMAEINRARDEGDIERLREIDRDPEDFIARQGWGELSLDENEDLTALERLHEALQGKILELIESLDDLKASPEYEWQQKLQHAPEQFDAVVAELRAALENEITTLDAQLAQIEAEIEQLQGAGQ</sequence>
<evidence type="ECO:0000256" key="1">
    <source>
        <dbReference type="ARBA" id="ARBA00023186"/>
    </source>
</evidence>
<dbReference type="RefSeq" id="WP_072756619.1">
    <property type="nucleotide sequence ID" value="NZ_FQUK01000057.1"/>
</dbReference>
<dbReference type="Gene3D" id="3.30.420.10">
    <property type="entry name" value="Ribonuclease H-like superfamily/Ribonuclease H"/>
    <property type="match status" value="1"/>
</dbReference>
<dbReference type="AlphaFoldDB" id="A0A1M5ALI5"/>
<reference evidence="4" key="1">
    <citation type="submission" date="2016-11" db="EMBL/GenBank/DDBJ databases">
        <authorList>
            <person name="Varghese N."/>
            <person name="Submissions S."/>
        </authorList>
    </citation>
    <scope>NUCLEOTIDE SEQUENCE [LARGE SCALE GENOMIC DNA]</scope>
    <source>
        <strain evidence="4">DSM 14834</strain>
    </source>
</reference>
<evidence type="ECO:0000256" key="2">
    <source>
        <dbReference type="SAM" id="Coils"/>
    </source>
</evidence>
<organism evidence="3 4">
    <name type="scientific">Thermomonas hydrothermalis</name>
    <dbReference type="NCBI Taxonomy" id="213588"/>
    <lineage>
        <taxon>Bacteria</taxon>
        <taxon>Pseudomonadati</taxon>
        <taxon>Pseudomonadota</taxon>
        <taxon>Gammaproteobacteria</taxon>
        <taxon>Lysobacterales</taxon>
        <taxon>Lysobacteraceae</taxon>
        <taxon>Thermomonas</taxon>
    </lineage>
</organism>
<feature type="coiled-coil region" evidence="2">
    <location>
        <begin position="251"/>
        <end position="296"/>
    </location>
</feature>
<keyword evidence="1" id="KW-0143">Chaperone</keyword>
<dbReference type="GO" id="GO:0003676">
    <property type="term" value="F:nucleic acid binding"/>
    <property type="evidence" value="ECO:0007669"/>
    <property type="project" value="InterPro"/>
</dbReference>
<keyword evidence="4" id="KW-1185">Reference proteome</keyword>
<name>A0A1M5ALI5_9GAMM</name>
<dbReference type="InterPro" id="IPR036869">
    <property type="entry name" value="J_dom_sf"/>
</dbReference>
<dbReference type="SUPFAM" id="SSF46565">
    <property type="entry name" value="Chaperone J-domain"/>
    <property type="match status" value="1"/>
</dbReference>
<gene>
    <name evidence="3" type="ORF">SAMN02745204_02240</name>
</gene>
<dbReference type="Proteomes" id="UP000242857">
    <property type="component" value="Unassembled WGS sequence"/>
</dbReference>
<dbReference type="EMBL" id="FQUK01000057">
    <property type="protein sequence ID" value="SHF30977.1"/>
    <property type="molecule type" value="Genomic_DNA"/>
</dbReference>
<accession>A0A1M5ALI5</accession>
<dbReference type="OrthoDB" id="9791657at2"/>
<keyword evidence="2" id="KW-0175">Coiled coil</keyword>
<protein>
    <submittedName>
        <fullName evidence="3">DNA polymerase-3 subunit epsilon</fullName>
    </submittedName>
</protein>
<feature type="coiled-coil region" evidence="2">
    <location>
        <begin position="187"/>
        <end position="221"/>
    </location>
</feature>
<evidence type="ECO:0000313" key="4">
    <source>
        <dbReference type="Proteomes" id="UP000242857"/>
    </source>
</evidence>
<evidence type="ECO:0000313" key="3">
    <source>
        <dbReference type="EMBL" id="SHF30977.1"/>
    </source>
</evidence>
<dbReference type="InterPro" id="IPR036397">
    <property type="entry name" value="RNaseH_sf"/>
</dbReference>
<dbReference type="STRING" id="213588.SAMN02745204_02240"/>
<dbReference type="InterPro" id="IPR012337">
    <property type="entry name" value="RNaseH-like_sf"/>
</dbReference>
<proteinExistence type="predicted"/>